<gene>
    <name evidence="1" type="ORF">BDV95DRAFT_483614</name>
</gene>
<organism evidence="1 2">
    <name type="scientific">Massariosphaeria phaeospora</name>
    <dbReference type="NCBI Taxonomy" id="100035"/>
    <lineage>
        <taxon>Eukaryota</taxon>
        <taxon>Fungi</taxon>
        <taxon>Dikarya</taxon>
        <taxon>Ascomycota</taxon>
        <taxon>Pezizomycotina</taxon>
        <taxon>Dothideomycetes</taxon>
        <taxon>Pleosporomycetidae</taxon>
        <taxon>Pleosporales</taxon>
        <taxon>Pleosporales incertae sedis</taxon>
        <taxon>Massariosphaeria</taxon>
    </lineage>
</organism>
<protein>
    <submittedName>
        <fullName evidence="1">Uncharacterized protein</fullName>
    </submittedName>
</protein>
<dbReference type="AlphaFoldDB" id="A0A7C8IDC3"/>
<evidence type="ECO:0000313" key="2">
    <source>
        <dbReference type="Proteomes" id="UP000481861"/>
    </source>
</evidence>
<dbReference type="PANTHER" id="PTHR34724">
    <property type="entry name" value="OS12G0596101 PROTEIN"/>
    <property type="match status" value="1"/>
</dbReference>
<reference evidence="1 2" key="1">
    <citation type="submission" date="2020-01" db="EMBL/GenBank/DDBJ databases">
        <authorList>
            <consortium name="DOE Joint Genome Institute"/>
            <person name="Haridas S."/>
            <person name="Albert R."/>
            <person name="Binder M."/>
            <person name="Bloem J."/>
            <person name="Labutti K."/>
            <person name="Salamov A."/>
            <person name="Andreopoulos B."/>
            <person name="Baker S.E."/>
            <person name="Barry K."/>
            <person name="Bills G."/>
            <person name="Bluhm B.H."/>
            <person name="Cannon C."/>
            <person name="Castanera R."/>
            <person name="Culley D.E."/>
            <person name="Daum C."/>
            <person name="Ezra D."/>
            <person name="Gonzalez J.B."/>
            <person name="Henrissat B."/>
            <person name="Kuo A."/>
            <person name="Liang C."/>
            <person name="Lipzen A."/>
            <person name="Lutzoni F."/>
            <person name="Magnuson J."/>
            <person name="Mondo S."/>
            <person name="Nolan M."/>
            <person name="Ohm R."/>
            <person name="Pangilinan J."/>
            <person name="Park H.-J.H."/>
            <person name="Ramirez L."/>
            <person name="Alfaro M."/>
            <person name="Sun H."/>
            <person name="Tritt A."/>
            <person name="Yoshinaga Y."/>
            <person name="Zwiers L.-H.L."/>
            <person name="Turgeon B.G."/>
            <person name="Goodwin S.B."/>
            <person name="Spatafora J.W."/>
            <person name="Crous P.W."/>
            <person name="Grigoriev I.V."/>
        </authorList>
    </citation>
    <scope>NUCLEOTIDE SEQUENCE [LARGE SCALE GENOMIC DNA]</scope>
    <source>
        <strain evidence="1 2">CBS 611.86</strain>
    </source>
</reference>
<dbReference type="OrthoDB" id="88410at2759"/>
<accession>A0A7C8IDC3</accession>
<dbReference type="EMBL" id="JAADJZ010000003">
    <property type="protein sequence ID" value="KAF2876749.1"/>
    <property type="molecule type" value="Genomic_DNA"/>
</dbReference>
<proteinExistence type="predicted"/>
<name>A0A7C8IDC3_9PLEO</name>
<sequence length="56" mass="6230">MCRKTACETCKKTTWVGCGRHVAGIMENIPREQWCVCAPDTEREGTHYPPMGTTAS</sequence>
<dbReference type="Proteomes" id="UP000481861">
    <property type="component" value="Unassembled WGS sequence"/>
</dbReference>
<dbReference type="PANTHER" id="PTHR34724:SF2">
    <property type="entry name" value="OS12G0596101 PROTEIN"/>
    <property type="match status" value="1"/>
</dbReference>
<keyword evidence="2" id="KW-1185">Reference proteome</keyword>
<evidence type="ECO:0000313" key="1">
    <source>
        <dbReference type="EMBL" id="KAF2876749.1"/>
    </source>
</evidence>
<comment type="caution">
    <text evidence="1">The sequence shown here is derived from an EMBL/GenBank/DDBJ whole genome shotgun (WGS) entry which is preliminary data.</text>
</comment>